<evidence type="ECO:0000256" key="5">
    <source>
        <dbReference type="SAM" id="Phobius"/>
    </source>
</evidence>
<evidence type="ECO:0000256" key="3">
    <source>
        <dbReference type="ARBA" id="ARBA00022989"/>
    </source>
</evidence>
<evidence type="ECO:0000256" key="4">
    <source>
        <dbReference type="ARBA" id="ARBA00023136"/>
    </source>
</evidence>
<keyword evidence="1" id="KW-1003">Cell membrane</keyword>
<evidence type="ECO:0000313" key="7">
    <source>
        <dbReference type="EMBL" id="SIS53426.1"/>
    </source>
</evidence>
<keyword evidence="4 5" id="KW-0472">Membrane</keyword>
<evidence type="ECO:0000259" key="6">
    <source>
        <dbReference type="Pfam" id="PF06305"/>
    </source>
</evidence>
<dbReference type="STRING" id="80876.SAMN05421779_102489"/>
<dbReference type="Pfam" id="PF06305">
    <property type="entry name" value="LapA_dom"/>
    <property type="match status" value="1"/>
</dbReference>
<evidence type="ECO:0000256" key="1">
    <source>
        <dbReference type="ARBA" id="ARBA00022475"/>
    </source>
</evidence>
<proteinExistence type="predicted"/>
<dbReference type="RefSeq" id="WP_076399343.1">
    <property type="nucleotide sequence ID" value="NZ_FTOA01000002.1"/>
</dbReference>
<protein>
    <recommendedName>
        <fullName evidence="6">Lipopolysaccharide assembly protein A domain-containing protein</fullName>
    </recommendedName>
</protein>
<sequence>MKILSWLLGLPVALLAIVFAVVNRHAVTVDIWPLPWDVSAPLYLLVLGALAFGVILGSILTWLAGVPVRGKATRESRRANVMAYQLDQLKVENEALQKARQTALPRMEP</sequence>
<evidence type="ECO:0000313" key="8">
    <source>
        <dbReference type="Proteomes" id="UP000185678"/>
    </source>
</evidence>
<evidence type="ECO:0000256" key="2">
    <source>
        <dbReference type="ARBA" id="ARBA00022692"/>
    </source>
</evidence>
<keyword evidence="3 5" id="KW-1133">Transmembrane helix</keyword>
<accession>A0A1N7JW10</accession>
<keyword evidence="8" id="KW-1185">Reference proteome</keyword>
<dbReference type="EMBL" id="FTOA01000002">
    <property type="protein sequence ID" value="SIS53426.1"/>
    <property type="molecule type" value="Genomic_DNA"/>
</dbReference>
<reference evidence="7 8" key="1">
    <citation type="submission" date="2017-01" db="EMBL/GenBank/DDBJ databases">
        <authorList>
            <person name="Mah S.A."/>
            <person name="Swanson W.J."/>
            <person name="Moy G.W."/>
            <person name="Vacquier V.D."/>
        </authorList>
    </citation>
    <scope>NUCLEOTIDE SEQUENCE [LARGE SCALE GENOMIC DNA]</scope>
    <source>
        <strain evidence="7 8">DSM 11589</strain>
    </source>
</reference>
<dbReference type="GO" id="GO:0005886">
    <property type="term" value="C:plasma membrane"/>
    <property type="evidence" value="ECO:0007669"/>
    <property type="project" value="InterPro"/>
</dbReference>
<keyword evidence="2 5" id="KW-0812">Transmembrane</keyword>
<gene>
    <name evidence="7" type="ORF">SAMN05421779_102489</name>
</gene>
<dbReference type="AlphaFoldDB" id="A0A1N7JW10"/>
<feature type="transmembrane region" description="Helical" evidence="5">
    <location>
        <begin position="44"/>
        <end position="68"/>
    </location>
</feature>
<dbReference type="InterPro" id="IPR010445">
    <property type="entry name" value="LapA_dom"/>
</dbReference>
<name>A0A1N7JW10_9PROT</name>
<feature type="domain" description="Lipopolysaccharide assembly protein A" evidence="6">
    <location>
        <begin position="23"/>
        <end position="79"/>
    </location>
</feature>
<organism evidence="7 8">
    <name type="scientific">Insolitispirillum peregrinum</name>
    <dbReference type="NCBI Taxonomy" id="80876"/>
    <lineage>
        <taxon>Bacteria</taxon>
        <taxon>Pseudomonadati</taxon>
        <taxon>Pseudomonadota</taxon>
        <taxon>Alphaproteobacteria</taxon>
        <taxon>Rhodospirillales</taxon>
        <taxon>Novispirillaceae</taxon>
        <taxon>Insolitispirillum</taxon>
    </lineage>
</organism>
<dbReference type="Proteomes" id="UP000185678">
    <property type="component" value="Unassembled WGS sequence"/>
</dbReference>